<dbReference type="GO" id="GO:0035102">
    <property type="term" value="C:PRC1 complex"/>
    <property type="evidence" value="ECO:0007669"/>
    <property type="project" value="TreeGrafter"/>
</dbReference>
<dbReference type="GO" id="GO:0000122">
    <property type="term" value="P:negative regulation of transcription by RNA polymerase II"/>
    <property type="evidence" value="ECO:0007669"/>
    <property type="project" value="TreeGrafter"/>
</dbReference>
<dbReference type="PANTHER" id="PTHR10825:SF72">
    <property type="entry name" value="UBIQUITIN-LIKE DOMAIN-CONTAINING PROTEIN"/>
    <property type="match status" value="1"/>
</dbReference>
<dbReference type="OrthoDB" id="1305878at2759"/>
<dbReference type="EMBL" id="CAJHNH020003224">
    <property type="protein sequence ID" value="CAG5128819.1"/>
    <property type="molecule type" value="Genomic_DNA"/>
</dbReference>
<dbReference type="AlphaFoldDB" id="A0A8S3ZHP7"/>
<evidence type="ECO:0000313" key="1">
    <source>
        <dbReference type="EMBL" id="CAG5128819.1"/>
    </source>
</evidence>
<reference evidence="1" key="1">
    <citation type="submission" date="2021-04" db="EMBL/GenBank/DDBJ databases">
        <authorList>
            <consortium name="Molecular Ecology Group"/>
        </authorList>
    </citation>
    <scope>NUCLEOTIDE SEQUENCE</scope>
</reference>
<feature type="non-terminal residue" evidence="1">
    <location>
        <position position="87"/>
    </location>
</feature>
<name>A0A8S3ZHP7_9EUPU</name>
<dbReference type="GO" id="GO:1990841">
    <property type="term" value="F:promoter-specific chromatin binding"/>
    <property type="evidence" value="ECO:0007669"/>
    <property type="project" value="TreeGrafter"/>
</dbReference>
<comment type="caution">
    <text evidence="1">The sequence shown here is derived from an EMBL/GenBank/DDBJ whole genome shotgun (WGS) entry which is preliminary data.</text>
</comment>
<dbReference type="Proteomes" id="UP000678393">
    <property type="component" value="Unassembled WGS sequence"/>
</dbReference>
<keyword evidence="2" id="KW-1185">Reference proteome</keyword>
<sequence>MILASFRCQVNLFSSICSTIAGHKITTTHVCAAYQVLMTFSIHLTECMAGMCPTKPLRISELNPHLLCALCGGYLIDATTIIECLHS</sequence>
<organism evidence="1 2">
    <name type="scientific">Candidula unifasciata</name>
    <dbReference type="NCBI Taxonomy" id="100452"/>
    <lineage>
        <taxon>Eukaryota</taxon>
        <taxon>Metazoa</taxon>
        <taxon>Spiralia</taxon>
        <taxon>Lophotrochozoa</taxon>
        <taxon>Mollusca</taxon>
        <taxon>Gastropoda</taxon>
        <taxon>Heterobranchia</taxon>
        <taxon>Euthyneura</taxon>
        <taxon>Panpulmonata</taxon>
        <taxon>Eupulmonata</taxon>
        <taxon>Stylommatophora</taxon>
        <taxon>Helicina</taxon>
        <taxon>Helicoidea</taxon>
        <taxon>Geomitridae</taxon>
        <taxon>Candidula</taxon>
    </lineage>
</organism>
<gene>
    <name evidence="1" type="ORF">CUNI_LOCUS14377</name>
</gene>
<accession>A0A8S3ZHP7</accession>
<dbReference type="PANTHER" id="PTHR10825">
    <property type="entry name" value="RING FINGER DOMAIN-CONTAINING, POLYCOMB GROUP COMPONENT"/>
    <property type="match status" value="1"/>
</dbReference>
<protein>
    <submittedName>
        <fullName evidence="1">Uncharacterized protein</fullName>
    </submittedName>
</protein>
<evidence type="ECO:0000313" key="2">
    <source>
        <dbReference type="Proteomes" id="UP000678393"/>
    </source>
</evidence>
<proteinExistence type="predicted"/>